<comment type="similarity">
    <text evidence="1">Belongs to the short-chain dehydrogenases/reductases (SDR) family.</text>
</comment>
<dbReference type="PRINTS" id="PR00081">
    <property type="entry name" value="GDHRDH"/>
</dbReference>
<dbReference type="SUPFAM" id="SSF51735">
    <property type="entry name" value="NAD(P)-binding Rossmann-fold domains"/>
    <property type="match status" value="1"/>
</dbReference>
<reference evidence="4 5" key="1">
    <citation type="journal article" date="2024" name="Nat. Commun.">
        <title>Phylogenomics reveals the evolutionary origins of lichenization in chlorophyte algae.</title>
        <authorList>
            <person name="Puginier C."/>
            <person name="Libourel C."/>
            <person name="Otte J."/>
            <person name="Skaloud P."/>
            <person name="Haon M."/>
            <person name="Grisel S."/>
            <person name="Petersen M."/>
            <person name="Berrin J.G."/>
            <person name="Delaux P.M."/>
            <person name="Dal Grande F."/>
            <person name="Keller J."/>
        </authorList>
    </citation>
    <scope>NUCLEOTIDE SEQUENCE [LARGE SCALE GENOMIC DNA]</scope>
    <source>
        <strain evidence="4 5">SAG 2043</strain>
    </source>
</reference>
<dbReference type="Pfam" id="PF00106">
    <property type="entry name" value="adh_short"/>
    <property type="match status" value="1"/>
</dbReference>
<evidence type="ECO:0008006" key="6">
    <source>
        <dbReference type="Google" id="ProtNLM"/>
    </source>
</evidence>
<dbReference type="Proteomes" id="UP001489004">
    <property type="component" value="Unassembled WGS sequence"/>
</dbReference>
<comment type="caution">
    <text evidence="4">The sequence shown here is derived from an EMBL/GenBank/DDBJ whole genome shotgun (WGS) entry which is preliminary data.</text>
</comment>
<protein>
    <recommendedName>
        <fullName evidence="6">Retinol dehydrogenase 12</fullName>
    </recommendedName>
</protein>
<organism evidence="4 5">
    <name type="scientific">[Myrmecia] bisecta</name>
    <dbReference type="NCBI Taxonomy" id="41462"/>
    <lineage>
        <taxon>Eukaryota</taxon>
        <taxon>Viridiplantae</taxon>
        <taxon>Chlorophyta</taxon>
        <taxon>core chlorophytes</taxon>
        <taxon>Trebouxiophyceae</taxon>
        <taxon>Trebouxiales</taxon>
        <taxon>Trebouxiaceae</taxon>
        <taxon>Myrmecia</taxon>
    </lineage>
</organism>
<dbReference type="AlphaFoldDB" id="A0AAW1P6D5"/>
<evidence type="ECO:0000256" key="1">
    <source>
        <dbReference type="ARBA" id="ARBA00006484"/>
    </source>
</evidence>
<evidence type="ECO:0000313" key="5">
    <source>
        <dbReference type="Proteomes" id="UP001489004"/>
    </source>
</evidence>
<evidence type="ECO:0000256" key="2">
    <source>
        <dbReference type="ARBA" id="ARBA00023002"/>
    </source>
</evidence>
<evidence type="ECO:0000313" key="4">
    <source>
        <dbReference type="EMBL" id="KAK9806291.1"/>
    </source>
</evidence>
<keyword evidence="2" id="KW-0560">Oxidoreductase</keyword>
<dbReference type="InterPro" id="IPR002347">
    <property type="entry name" value="SDR_fam"/>
</dbReference>
<dbReference type="PANTHER" id="PTHR24320:SF148">
    <property type="entry name" value="NAD(P)-BINDING ROSSMANN-FOLD SUPERFAMILY PROTEIN"/>
    <property type="match status" value="1"/>
</dbReference>
<dbReference type="InterPro" id="IPR036291">
    <property type="entry name" value="NAD(P)-bd_dom_sf"/>
</dbReference>
<name>A0AAW1P6D5_9CHLO</name>
<dbReference type="GO" id="GO:0016491">
    <property type="term" value="F:oxidoreductase activity"/>
    <property type="evidence" value="ECO:0007669"/>
    <property type="project" value="UniProtKB-KW"/>
</dbReference>
<feature type="chain" id="PRO_5043452561" description="Retinol dehydrogenase 12" evidence="3">
    <location>
        <begin position="26"/>
        <end position="366"/>
    </location>
</feature>
<gene>
    <name evidence="4" type="ORF">WJX72_008741</name>
</gene>
<accession>A0AAW1P6D5</accession>
<keyword evidence="5" id="KW-1185">Reference proteome</keyword>
<dbReference type="EMBL" id="JALJOR010000014">
    <property type="protein sequence ID" value="KAK9806291.1"/>
    <property type="molecule type" value="Genomic_DNA"/>
</dbReference>
<dbReference type="PANTHER" id="PTHR24320">
    <property type="entry name" value="RETINOL DEHYDROGENASE"/>
    <property type="match status" value="1"/>
</dbReference>
<evidence type="ECO:0000256" key="3">
    <source>
        <dbReference type="SAM" id="SignalP"/>
    </source>
</evidence>
<feature type="signal peptide" evidence="3">
    <location>
        <begin position="1"/>
        <end position="25"/>
    </location>
</feature>
<keyword evidence="3" id="KW-0732">Signal</keyword>
<dbReference type="Gene3D" id="3.40.50.720">
    <property type="entry name" value="NAD(P)-binding Rossmann-like Domain"/>
    <property type="match status" value="1"/>
</dbReference>
<proteinExistence type="inferred from homology"/>
<sequence>MAGISLLTCIREMLIWLWRLLEVVADVFFQRCFMRGLPPLTGVGGPVEGCNCIVTGPTSGIGGETAKELVRRRANVYLACRSMERGTKLKAELMTVARQAGNPNPTIEVLQLDVSSLASVRAFAQAWQQRGRPLHVLVNNAGIFSMGAARSETVDGVEAHLGTNYLGPFLLTMLLLPALRAAAQQAANGHPPLARIVHVSSSLHELGIIQRGDMQLIRPRRIFSVIAYGNSKLAQILFAAEMRRRLPKDSGIVVCAVHPGEVLTDVVRSLPPAIRTLYRWIMRHILLTPTEGARSSIYCATSPDLAGLADLAATAGDPAKCYINSNCRILTPSWRALDPVMATWLWRWSAEAVKLPAEYDLPEPKR</sequence>